<dbReference type="GO" id="GO:0000922">
    <property type="term" value="C:spindle pole"/>
    <property type="evidence" value="ECO:0007669"/>
    <property type="project" value="InterPro"/>
</dbReference>
<feature type="compositionally biased region" description="Low complexity" evidence="1">
    <location>
        <begin position="216"/>
        <end position="226"/>
    </location>
</feature>
<feature type="domain" description="DUF5745" evidence="2">
    <location>
        <begin position="65"/>
        <end position="116"/>
    </location>
</feature>
<dbReference type="PANTHER" id="PTHR22545">
    <property type="entry name" value="CENTROSOMAL PROTEIN OF 95 KDA"/>
    <property type="match status" value="1"/>
</dbReference>
<dbReference type="Pfam" id="PF19016">
    <property type="entry name" value="DUF5745"/>
    <property type="match status" value="1"/>
</dbReference>
<dbReference type="InterPro" id="IPR026619">
    <property type="entry name" value="CEP95"/>
</dbReference>
<name>A0A8X6IWG2_TRICU</name>
<dbReference type="EMBL" id="BMAO01002913">
    <property type="protein sequence ID" value="GFQ84285.1"/>
    <property type="molecule type" value="Genomic_DNA"/>
</dbReference>
<organism evidence="3 4">
    <name type="scientific">Trichonephila clavata</name>
    <name type="common">Joro spider</name>
    <name type="synonym">Nephila clavata</name>
    <dbReference type="NCBI Taxonomy" id="2740835"/>
    <lineage>
        <taxon>Eukaryota</taxon>
        <taxon>Metazoa</taxon>
        <taxon>Ecdysozoa</taxon>
        <taxon>Arthropoda</taxon>
        <taxon>Chelicerata</taxon>
        <taxon>Arachnida</taxon>
        <taxon>Araneae</taxon>
        <taxon>Araneomorphae</taxon>
        <taxon>Entelegynae</taxon>
        <taxon>Araneoidea</taxon>
        <taxon>Nephilidae</taxon>
        <taxon>Trichonephila</taxon>
    </lineage>
</organism>
<sequence>MSNSDINDSSNSLEEKCLDLANLLIRHCKRPYPRVQCIRDINSDLIVWLFENITHCSIPDLLLCTNTEEEAHNVQAVIDTLSLDLLGISLSHIVGEDIVTGNLVAICNLLEVLEGVTLYTSISKNKENQNGVLKRKIIRKKKTASKRKSKTHGDSFSISISSKDERSGSSMSESASGFIEPKLIKPGLPQNTLGQNTNMGMGSHFSHEKIKSSEYAFSSSSASPPSKLRRNDKVTVSSEKRSVSEEVDHGIFSKSEQQQPDIQISSKNTSTDKKLHFRIEKAPNIDKFPTVLNEIPSVNQDLKRKVCKFPNKREATSHDRKEQEVEKLYEKNMKEQVRVLLEKNSSIKPRASHLKRLQLRNLRKPYKTPFSPCKKSFLLPHSLRHRSISRTSLKKTSFPKTNIPQSLQKKTDKKMCDESKTGFVGELFQEFPGLQLTPTIINHINKRYQQHLLKIHKQMKNCLLKKSKSQLQAEEAAKRQSLISNLLKKNIQEEQYLQKLKERRETENKIRYQLRDARLQSAKMKQYCDEFHAELKKKMQKRNYAEELILEKVFMDALEIQKDQVNYLCQEVKETEENDAKQHLAYLDALENLYQTQFSMISEALITEKKDTQEIINYQKQAMRSMQREFQEELKKEIRFMQKAIVEITEDTHFREMDAELYKTKLRKKYS</sequence>
<feature type="region of interest" description="Disordered" evidence="1">
    <location>
        <begin position="136"/>
        <end position="204"/>
    </location>
</feature>
<dbReference type="OrthoDB" id="6431608at2759"/>
<feature type="compositionally biased region" description="Polar residues" evidence="1">
    <location>
        <begin position="254"/>
        <end position="269"/>
    </location>
</feature>
<gene>
    <name evidence="3" type="ORF">TNCT_693181</name>
</gene>
<evidence type="ECO:0000313" key="4">
    <source>
        <dbReference type="Proteomes" id="UP000887116"/>
    </source>
</evidence>
<feature type="region of interest" description="Disordered" evidence="1">
    <location>
        <begin position="216"/>
        <end position="269"/>
    </location>
</feature>
<dbReference type="Proteomes" id="UP000887116">
    <property type="component" value="Unassembled WGS sequence"/>
</dbReference>
<feature type="compositionally biased region" description="Basic residues" evidence="1">
    <location>
        <begin position="136"/>
        <end position="150"/>
    </location>
</feature>
<dbReference type="AlphaFoldDB" id="A0A8X6IWG2"/>
<keyword evidence="4" id="KW-1185">Reference proteome</keyword>
<proteinExistence type="predicted"/>
<dbReference type="GO" id="GO:0005813">
    <property type="term" value="C:centrosome"/>
    <property type="evidence" value="ECO:0007669"/>
    <property type="project" value="InterPro"/>
</dbReference>
<accession>A0A8X6IWG2</accession>
<feature type="compositionally biased region" description="Polar residues" evidence="1">
    <location>
        <begin position="393"/>
        <end position="408"/>
    </location>
</feature>
<comment type="caution">
    <text evidence="3">The sequence shown here is derived from an EMBL/GenBank/DDBJ whole genome shotgun (WGS) entry which is preliminary data.</text>
</comment>
<feature type="compositionally biased region" description="Polar residues" evidence="1">
    <location>
        <begin position="189"/>
        <end position="200"/>
    </location>
</feature>
<evidence type="ECO:0000313" key="3">
    <source>
        <dbReference type="EMBL" id="GFQ84285.1"/>
    </source>
</evidence>
<feature type="compositionally biased region" description="Basic and acidic residues" evidence="1">
    <location>
        <begin position="229"/>
        <end position="251"/>
    </location>
</feature>
<dbReference type="PANTHER" id="PTHR22545:SF0">
    <property type="entry name" value="CENTROSOMAL PROTEIN OF 95 KDA"/>
    <property type="match status" value="1"/>
</dbReference>
<feature type="region of interest" description="Disordered" evidence="1">
    <location>
        <begin position="393"/>
        <end position="414"/>
    </location>
</feature>
<reference evidence="3" key="1">
    <citation type="submission" date="2020-07" db="EMBL/GenBank/DDBJ databases">
        <title>Multicomponent nature underlies the extraordinary mechanical properties of spider dragline silk.</title>
        <authorList>
            <person name="Kono N."/>
            <person name="Nakamura H."/>
            <person name="Mori M."/>
            <person name="Yoshida Y."/>
            <person name="Ohtoshi R."/>
            <person name="Malay A.D."/>
            <person name="Moran D.A.P."/>
            <person name="Tomita M."/>
            <person name="Numata K."/>
            <person name="Arakawa K."/>
        </authorList>
    </citation>
    <scope>NUCLEOTIDE SEQUENCE</scope>
</reference>
<evidence type="ECO:0000259" key="2">
    <source>
        <dbReference type="Pfam" id="PF19016"/>
    </source>
</evidence>
<dbReference type="InterPro" id="IPR044039">
    <property type="entry name" value="DUF5745"/>
</dbReference>
<evidence type="ECO:0000256" key="1">
    <source>
        <dbReference type="SAM" id="MobiDB-lite"/>
    </source>
</evidence>
<protein>
    <recommendedName>
        <fullName evidence="2">DUF5745 domain-containing protein</fullName>
    </recommendedName>
</protein>